<dbReference type="RefSeq" id="WP_152945455.1">
    <property type="nucleotide sequence ID" value="NZ_WHYR01000008.1"/>
</dbReference>
<name>A0A6N7INK2_9FIRM</name>
<proteinExistence type="predicted"/>
<dbReference type="AlphaFoldDB" id="A0A6N7INK2"/>
<evidence type="ECO:0000313" key="2">
    <source>
        <dbReference type="Proteomes" id="UP000441717"/>
    </source>
</evidence>
<dbReference type="Proteomes" id="UP000441717">
    <property type="component" value="Unassembled WGS sequence"/>
</dbReference>
<evidence type="ECO:0000313" key="1">
    <source>
        <dbReference type="EMBL" id="MQL51534.1"/>
    </source>
</evidence>
<dbReference type="EMBL" id="WHYR01000008">
    <property type="protein sequence ID" value="MQL51534.1"/>
    <property type="molecule type" value="Genomic_DNA"/>
</dbReference>
<reference evidence="1 2" key="1">
    <citation type="submission" date="2019-10" db="EMBL/GenBank/DDBJ databases">
        <title>Comparative genomics of sulfur disproportionating microorganisms.</title>
        <authorList>
            <person name="Ward L.M."/>
            <person name="Bertran E."/>
            <person name="Johnston D."/>
        </authorList>
    </citation>
    <scope>NUCLEOTIDE SEQUENCE [LARGE SCALE GENOMIC DNA]</scope>
    <source>
        <strain evidence="1 2">DSM 14055</strain>
    </source>
</reference>
<accession>A0A6N7INK2</accession>
<organism evidence="1 2">
    <name type="scientific">Desulfofundulus thermobenzoicus</name>
    <dbReference type="NCBI Taxonomy" id="29376"/>
    <lineage>
        <taxon>Bacteria</taxon>
        <taxon>Bacillati</taxon>
        <taxon>Bacillota</taxon>
        <taxon>Clostridia</taxon>
        <taxon>Eubacteriales</taxon>
        <taxon>Peptococcaceae</taxon>
        <taxon>Desulfofundulus</taxon>
    </lineage>
</organism>
<keyword evidence="2" id="KW-1185">Reference proteome</keyword>
<dbReference type="OrthoDB" id="2381664at2"/>
<comment type="caution">
    <text evidence="1">The sequence shown here is derived from an EMBL/GenBank/DDBJ whole genome shotgun (WGS) entry which is preliminary data.</text>
</comment>
<protein>
    <submittedName>
        <fullName evidence="1">Uncharacterized protein</fullName>
    </submittedName>
</protein>
<gene>
    <name evidence="1" type="ORF">GFC01_04495</name>
</gene>
<sequence>MRKWSALAAFLLLVGFLAAGGYTRLAGAAGGEPGSDADPVVTRSFVEEYVAKYIQQAPGSQPGGGNLQWQVKTVPAGQTFTGGAGTEFILRTGTAVAVDPTGSGIPDLTAGTNLTAGRAVAPNHLYLVPRADGRGFQARTDVIVMYRG</sequence>